<dbReference type="AlphaFoldDB" id="A0A7S6VY81"/>
<organism evidence="1 2">
    <name type="scientific">Acinetobacter piscicola</name>
    <dbReference type="NCBI Taxonomy" id="2006115"/>
    <lineage>
        <taxon>Bacteria</taxon>
        <taxon>Pseudomonadati</taxon>
        <taxon>Pseudomonadota</taxon>
        <taxon>Gammaproteobacteria</taxon>
        <taxon>Moraxellales</taxon>
        <taxon>Moraxellaceae</taxon>
        <taxon>Acinetobacter</taxon>
    </lineage>
</organism>
<name>A0A7S6VY81_9GAMM</name>
<accession>A0A7S6VY81</accession>
<dbReference type="EMBL" id="CP048659">
    <property type="protein sequence ID" value="QOW46952.1"/>
    <property type="molecule type" value="Genomic_DNA"/>
</dbReference>
<sequence length="154" mass="17415">MTTINNLIDRVGGIDTAKSMLKRAKAKNLTKISYQIMVGNVQCTTGVFVNDLEEAIAQHDQLSGISREFKVGMNKFNINNYVFFKPTPLAHEIYENYYSSVGGLKLDIDSQGFAKLQLHSFMHIFGEVSFVGMGRNVSEKCEIWIKDEDLERVI</sequence>
<reference evidence="1 2" key="1">
    <citation type="submission" date="2020-02" db="EMBL/GenBank/DDBJ databases">
        <title>Tigecycline-resistant Acinetobacter species from pigs and migratory birds.</title>
        <authorList>
            <person name="Chen C."/>
            <person name="Sun J."/>
            <person name="Liao X.-P."/>
            <person name="Liu Y.-H."/>
        </authorList>
    </citation>
    <scope>NUCLEOTIDE SEQUENCE [LARGE SCALE GENOMIC DNA]</scope>
    <source>
        <strain evidence="1 2">YH12207_T</strain>
    </source>
</reference>
<evidence type="ECO:0000313" key="2">
    <source>
        <dbReference type="Proteomes" id="UP000593966"/>
    </source>
</evidence>
<keyword evidence="2" id="KW-1185">Reference proteome</keyword>
<gene>
    <name evidence="1" type="ORF">G0028_14205</name>
</gene>
<proteinExistence type="predicted"/>
<dbReference type="Proteomes" id="UP000593966">
    <property type="component" value="Chromosome"/>
</dbReference>
<dbReference type="RefSeq" id="WP_180047278.1">
    <property type="nucleotide sequence ID" value="NZ_CP048659.1"/>
</dbReference>
<protein>
    <submittedName>
        <fullName evidence="1">Uncharacterized protein</fullName>
    </submittedName>
</protein>
<evidence type="ECO:0000313" key="1">
    <source>
        <dbReference type="EMBL" id="QOW46952.1"/>
    </source>
</evidence>